<gene>
    <name evidence="1" type="ORF">CUMW_273050</name>
</gene>
<dbReference type="Gene3D" id="2.30.29.30">
    <property type="entry name" value="Pleckstrin-homology domain (PH domain)/Phosphotyrosine-binding domain (PTB)"/>
    <property type="match status" value="1"/>
</dbReference>
<evidence type="ECO:0000313" key="2">
    <source>
        <dbReference type="Proteomes" id="UP000236630"/>
    </source>
</evidence>
<keyword evidence="2" id="KW-1185">Reference proteome</keyword>
<proteinExistence type="predicted"/>
<organism evidence="1 2">
    <name type="scientific">Citrus unshiu</name>
    <name type="common">Satsuma mandarin</name>
    <name type="synonym">Citrus nobilis var. unshiu</name>
    <dbReference type="NCBI Taxonomy" id="55188"/>
    <lineage>
        <taxon>Eukaryota</taxon>
        <taxon>Viridiplantae</taxon>
        <taxon>Streptophyta</taxon>
        <taxon>Embryophyta</taxon>
        <taxon>Tracheophyta</taxon>
        <taxon>Spermatophyta</taxon>
        <taxon>Magnoliopsida</taxon>
        <taxon>eudicotyledons</taxon>
        <taxon>Gunneridae</taxon>
        <taxon>Pentapetalae</taxon>
        <taxon>rosids</taxon>
        <taxon>malvids</taxon>
        <taxon>Sapindales</taxon>
        <taxon>Rutaceae</taxon>
        <taxon>Aurantioideae</taxon>
        <taxon>Citrus</taxon>
    </lineage>
</organism>
<dbReference type="InterPro" id="IPR051707">
    <property type="entry name" value="PI-Interact_SigTrans_Reg"/>
</dbReference>
<dbReference type="PANTHER" id="PTHR14336:SF18">
    <property type="entry name" value="PH DOMAIN-CONTAINING PROTEIN"/>
    <property type="match status" value="1"/>
</dbReference>
<dbReference type="InterPro" id="IPR011993">
    <property type="entry name" value="PH-like_dom_sf"/>
</dbReference>
<dbReference type="PANTHER" id="PTHR14336">
    <property type="entry name" value="TANDEM PH DOMAIN CONTAINING PROTEIN"/>
    <property type="match status" value="1"/>
</dbReference>
<evidence type="ECO:0000313" key="1">
    <source>
        <dbReference type="EMBL" id="GAY31982.1"/>
    </source>
</evidence>
<sequence length="144" mass="16212">MENVWRASSGQDPNPVDYKGIEFWSQPGEIGPANKARRLHQNLAPPLVHLKQGEHLWFKDSHNITRGSTPRGFIPVGTCLTVKCAEDVLNKPFAFELSRGGYTMYSVADTEKEKGERINSIGRAIVQHSRSVTESEVVEYDSKW</sequence>
<dbReference type="AlphaFoldDB" id="A0A2H5MVZ7"/>
<name>A0A2H5MVZ7_CITUN</name>
<dbReference type="EMBL" id="BDQV01001316">
    <property type="protein sequence ID" value="GAY31982.1"/>
    <property type="molecule type" value="Genomic_DNA"/>
</dbReference>
<dbReference type="SUPFAM" id="SSF50729">
    <property type="entry name" value="PH domain-like"/>
    <property type="match status" value="1"/>
</dbReference>
<comment type="caution">
    <text evidence="1">The sequence shown here is derived from an EMBL/GenBank/DDBJ whole genome shotgun (WGS) entry which is preliminary data.</text>
</comment>
<reference evidence="1 2" key="1">
    <citation type="journal article" date="2017" name="Front. Genet.">
        <title>Draft sequencing of the heterozygous diploid genome of Satsuma (Citrus unshiu Marc.) using a hybrid assembly approach.</title>
        <authorList>
            <person name="Shimizu T."/>
            <person name="Tanizawa Y."/>
            <person name="Mochizuki T."/>
            <person name="Nagasaki H."/>
            <person name="Yoshioka T."/>
            <person name="Toyoda A."/>
            <person name="Fujiyama A."/>
            <person name="Kaminuma E."/>
            <person name="Nakamura Y."/>
        </authorList>
    </citation>
    <scope>NUCLEOTIDE SEQUENCE [LARGE SCALE GENOMIC DNA]</scope>
    <source>
        <strain evidence="2">cv. Miyagawa wase</strain>
    </source>
</reference>
<protein>
    <submittedName>
        <fullName evidence="1">Uncharacterized protein</fullName>
    </submittedName>
</protein>
<dbReference type="Proteomes" id="UP000236630">
    <property type="component" value="Unassembled WGS sequence"/>
</dbReference>
<accession>A0A2H5MVZ7</accession>